<dbReference type="GO" id="GO:0071526">
    <property type="term" value="P:semaphorin-plexin signaling pathway"/>
    <property type="evidence" value="ECO:0007669"/>
    <property type="project" value="TreeGrafter"/>
</dbReference>
<dbReference type="STRING" id="299123.ENSLSDP00000016465"/>
<evidence type="ECO:0000256" key="3">
    <source>
        <dbReference type="SAM" id="MobiDB-lite"/>
    </source>
</evidence>
<gene>
    <name evidence="6" type="primary">SEMA6C</name>
    <name evidence="6" type="ORF">RLOC_00010636</name>
</gene>
<comment type="caution">
    <text evidence="2">Lacks conserved residue(s) required for the propagation of feature annotation.</text>
</comment>
<feature type="region of interest" description="Disordered" evidence="3">
    <location>
        <begin position="273"/>
        <end position="293"/>
    </location>
</feature>
<keyword evidence="4" id="KW-0732">Signal</keyword>
<protein>
    <submittedName>
        <fullName evidence="6">Semaphorin-6C</fullName>
    </submittedName>
</protein>
<accession>A0A218UEJ6</accession>
<dbReference type="InterPro" id="IPR027231">
    <property type="entry name" value="Semaphorin"/>
</dbReference>
<dbReference type="GO" id="GO:0045499">
    <property type="term" value="F:chemorepellent activity"/>
    <property type="evidence" value="ECO:0007669"/>
    <property type="project" value="TreeGrafter"/>
</dbReference>
<dbReference type="SUPFAM" id="SSF101912">
    <property type="entry name" value="Sema domain"/>
    <property type="match status" value="1"/>
</dbReference>
<dbReference type="GO" id="GO:0001755">
    <property type="term" value="P:neural crest cell migration"/>
    <property type="evidence" value="ECO:0007669"/>
    <property type="project" value="TreeGrafter"/>
</dbReference>
<dbReference type="PANTHER" id="PTHR11036:SF11">
    <property type="entry name" value="SEMAPHORIN-6C"/>
    <property type="match status" value="1"/>
</dbReference>
<evidence type="ECO:0000313" key="7">
    <source>
        <dbReference type="Proteomes" id="UP000197619"/>
    </source>
</evidence>
<name>A0A218UEJ6_9PASE</name>
<dbReference type="GO" id="GO:0005886">
    <property type="term" value="C:plasma membrane"/>
    <property type="evidence" value="ECO:0007669"/>
    <property type="project" value="TreeGrafter"/>
</dbReference>
<dbReference type="Pfam" id="PF01403">
    <property type="entry name" value="Sema"/>
    <property type="match status" value="2"/>
</dbReference>
<dbReference type="InterPro" id="IPR001627">
    <property type="entry name" value="Semap_dom"/>
</dbReference>
<feature type="chain" id="PRO_5013392924" evidence="4">
    <location>
        <begin position="22"/>
        <end position="359"/>
    </location>
</feature>
<evidence type="ECO:0000256" key="1">
    <source>
        <dbReference type="ARBA" id="ARBA00023180"/>
    </source>
</evidence>
<dbReference type="PANTHER" id="PTHR11036">
    <property type="entry name" value="SEMAPHORIN"/>
    <property type="match status" value="1"/>
</dbReference>
<dbReference type="Gene3D" id="2.130.10.10">
    <property type="entry name" value="YVTN repeat-like/Quinoprotein amine dehydrogenase"/>
    <property type="match status" value="2"/>
</dbReference>
<evidence type="ECO:0000256" key="2">
    <source>
        <dbReference type="PROSITE-ProRule" id="PRU00352"/>
    </source>
</evidence>
<evidence type="ECO:0000256" key="4">
    <source>
        <dbReference type="SAM" id="SignalP"/>
    </source>
</evidence>
<dbReference type="InterPro" id="IPR015943">
    <property type="entry name" value="WD40/YVTN_repeat-like_dom_sf"/>
</dbReference>
<feature type="signal peptide" evidence="4">
    <location>
        <begin position="1"/>
        <end position="21"/>
    </location>
</feature>
<sequence length="359" mass="38498">MPGVPLPFVVLLLLAGTPARSFPRDLVPRSTVGLAATAAYPRFGGLRGDNGTARLGLDFQRMLRLNGTLFVAARRVPGQVLVARVARVCRNDRGGSPRALERRWTSFLKARLQCAVPGDTVFYFDVLEAVTPPQTLHGRPAVLALFGTQPNRQGQGTGAAHRETEHGDKPGTRRGPGQTKAILSPPRCHRSIPGSAVCAFYLADVERSFEGPFAEPRGATWTPVPEERVPQPRYQPRLTQLAVDTGAGPRGNQTVLFLGAEDGRLLKVLAAAQRPGGTPAPGDTREPGDSRNSSATTLLLEEISLYDPGRCRSPRGAGVPSRVLGLELHLPGRELIVAFAGCLLRLPLSRCSRHGSCRG</sequence>
<feature type="region of interest" description="Disordered" evidence="3">
    <location>
        <begin position="148"/>
        <end position="187"/>
    </location>
</feature>
<reference evidence="6 7" key="1">
    <citation type="submission" date="2017-05" db="EMBL/GenBank/DDBJ databases">
        <title>Genome of assembly of the Bengalese finch, Lonchura striata domestica.</title>
        <authorList>
            <person name="Colquitt B.M."/>
            <person name="Brainard M.S."/>
        </authorList>
    </citation>
    <scope>NUCLEOTIDE SEQUENCE [LARGE SCALE GENOMIC DNA]</scope>
    <source>
        <strain evidence="6">White83orange57</strain>
    </source>
</reference>
<dbReference type="GO" id="GO:0030215">
    <property type="term" value="F:semaphorin receptor binding"/>
    <property type="evidence" value="ECO:0007669"/>
    <property type="project" value="InterPro"/>
</dbReference>
<organism evidence="6 7">
    <name type="scientific">Lonchura striata</name>
    <name type="common">white-rumped munia</name>
    <dbReference type="NCBI Taxonomy" id="40157"/>
    <lineage>
        <taxon>Eukaryota</taxon>
        <taxon>Metazoa</taxon>
        <taxon>Chordata</taxon>
        <taxon>Craniata</taxon>
        <taxon>Vertebrata</taxon>
        <taxon>Euteleostomi</taxon>
        <taxon>Archelosauria</taxon>
        <taxon>Archosauria</taxon>
        <taxon>Dinosauria</taxon>
        <taxon>Saurischia</taxon>
        <taxon>Theropoda</taxon>
        <taxon>Coelurosauria</taxon>
        <taxon>Aves</taxon>
        <taxon>Neognathae</taxon>
        <taxon>Neoaves</taxon>
        <taxon>Telluraves</taxon>
        <taxon>Australaves</taxon>
        <taxon>Passeriformes</taxon>
        <taxon>Passeroidea</taxon>
        <taxon>Estrildidae</taxon>
        <taxon>Estrildinae</taxon>
        <taxon>Lonchura</taxon>
    </lineage>
</organism>
<dbReference type="SMART" id="SM00630">
    <property type="entry name" value="Sema"/>
    <property type="match status" value="1"/>
</dbReference>
<dbReference type="GO" id="GO:0030335">
    <property type="term" value="P:positive regulation of cell migration"/>
    <property type="evidence" value="ECO:0007669"/>
    <property type="project" value="TreeGrafter"/>
</dbReference>
<feature type="domain" description="Sema" evidence="5">
    <location>
        <begin position="1"/>
        <end position="348"/>
    </location>
</feature>
<evidence type="ECO:0000313" key="6">
    <source>
        <dbReference type="EMBL" id="OWK52008.1"/>
    </source>
</evidence>
<dbReference type="Proteomes" id="UP000197619">
    <property type="component" value="Unassembled WGS sequence"/>
</dbReference>
<dbReference type="EMBL" id="MUZQ01000382">
    <property type="protein sequence ID" value="OWK52008.1"/>
    <property type="molecule type" value="Genomic_DNA"/>
</dbReference>
<dbReference type="PROSITE" id="PS51004">
    <property type="entry name" value="SEMA"/>
    <property type="match status" value="1"/>
</dbReference>
<comment type="caution">
    <text evidence="6">The sequence shown here is derived from an EMBL/GenBank/DDBJ whole genome shotgun (WGS) entry which is preliminary data.</text>
</comment>
<dbReference type="GO" id="GO:0007411">
    <property type="term" value="P:axon guidance"/>
    <property type="evidence" value="ECO:0007669"/>
    <property type="project" value="TreeGrafter"/>
</dbReference>
<keyword evidence="1" id="KW-0325">Glycoprotein</keyword>
<evidence type="ECO:0000259" key="5">
    <source>
        <dbReference type="PROSITE" id="PS51004"/>
    </source>
</evidence>
<feature type="compositionally biased region" description="Basic and acidic residues" evidence="3">
    <location>
        <begin position="160"/>
        <end position="171"/>
    </location>
</feature>
<dbReference type="AlphaFoldDB" id="A0A218UEJ6"/>
<dbReference type="InterPro" id="IPR036352">
    <property type="entry name" value="Semap_dom_sf"/>
</dbReference>
<proteinExistence type="predicted"/>
<keyword evidence="7" id="KW-1185">Reference proteome</keyword>